<name>A0A7L4YQB0_9ACTN</name>
<dbReference type="Pfam" id="PF13564">
    <property type="entry name" value="DoxX_2"/>
    <property type="match status" value="1"/>
</dbReference>
<sequence length="138" mass="14159">MKSPTSRLEEGLPLNDKENPLMFVLTLILSILLGLAFIGAGVAKIRRQQPVTGTLEFLGVSPGLQRVIGVLEVAGGIAVAAGMALQPLGIAAAVGLVLVMVGALGYHVKARDTVKNSSGAAILLILAIVVLILQITTA</sequence>
<dbReference type="AlphaFoldDB" id="A0A7L4YQB0"/>
<feature type="transmembrane region" description="Helical" evidence="5">
    <location>
        <begin position="64"/>
        <end position="84"/>
    </location>
</feature>
<dbReference type="InterPro" id="IPR032808">
    <property type="entry name" value="DoxX"/>
</dbReference>
<evidence type="ECO:0000256" key="3">
    <source>
        <dbReference type="ARBA" id="ARBA00022989"/>
    </source>
</evidence>
<dbReference type="Proteomes" id="UP000463857">
    <property type="component" value="Chromosome"/>
</dbReference>
<dbReference type="EMBL" id="CP047156">
    <property type="protein sequence ID" value="QHC01212.1"/>
    <property type="molecule type" value="Genomic_DNA"/>
</dbReference>
<evidence type="ECO:0000256" key="5">
    <source>
        <dbReference type="SAM" id="Phobius"/>
    </source>
</evidence>
<keyword evidence="2 5" id="KW-0812">Transmembrane</keyword>
<comment type="subcellular location">
    <subcellularLocation>
        <location evidence="1">Membrane</location>
        <topology evidence="1">Multi-pass membrane protein</topology>
    </subcellularLocation>
</comment>
<keyword evidence="4 5" id="KW-0472">Membrane</keyword>
<keyword evidence="3 5" id="KW-1133">Transmembrane helix</keyword>
<evidence type="ECO:0000256" key="2">
    <source>
        <dbReference type="ARBA" id="ARBA00022692"/>
    </source>
</evidence>
<evidence type="ECO:0000313" key="7">
    <source>
        <dbReference type="Proteomes" id="UP000463857"/>
    </source>
</evidence>
<dbReference type="RefSeq" id="WP_159546349.1">
    <property type="nucleotide sequence ID" value="NZ_CP047156.1"/>
</dbReference>
<feature type="transmembrane region" description="Helical" evidence="5">
    <location>
        <begin position="20"/>
        <end position="43"/>
    </location>
</feature>
<dbReference type="KEGG" id="eke:EK0264_13550"/>
<organism evidence="6 7">
    <name type="scientific">Epidermidibacterium keratini</name>
    <dbReference type="NCBI Taxonomy" id="1891644"/>
    <lineage>
        <taxon>Bacteria</taxon>
        <taxon>Bacillati</taxon>
        <taxon>Actinomycetota</taxon>
        <taxon>Actinomycetes</taxon>
        <taxon>Sporichthyales</taxon>
        <taxon>Sporichthyaceae</taxon>
        <taxon>Epidermidibacterium</taxon>
    </lineage>
</organism>
<reference evidence="6 7" key="1">
    <citation type="journal article" date="2018" name="Int. J. Syst. Evol. Microbiol.">
        <title>Epidermidibacterium keratini gen. nov., sp. nov., a member of the family Sporichthyaceae, isolated from keratin epidermis.</title>
        <authorList>
            <person name="Lee D.G."/>
            <person name="Trujillo M.E."/>
            <person name="Kang S."/>
            <person name="Nam J.J."/>
            <person name="Kim Y.J."/>
        </authorList>
    </citation>
    <scope>NUCLEOTIDE SEQUENCE [LARGE SCALE GENOMIC DNA]</scope>
    <source>
        <strain evidence="6 7">EPI-7</strain>
    </source>
</reference>
<proteinExistence type="predicted"/>
<protein>
    <submittedName>
        <fullName evidence="6">DoxX family membrane protein</fullName>
    </submittedName>
</protein>
<keyword evidence="7" id="KW-1185">Reference proteome</keyword>
<feature type="transmembrane region" description="Helical" evidence="5">
    <location>
        <begin position="120"/>
        <end position="137"/>
    </location>
</feature>
<evidence type="ECO:0000313" key="6">
    <source>
        <dbReference type="EMBL" id="QHC01212.1"/>
    </source>
</evidence>
<dbReference type="InParanoid" id="A0A7L4YQB0"/>
<dbReference type="GO" id="GO:0016020">
    <property type="term" value="C:membrane"/>
    <property type="evidence" value="ECO:0007669"/>
    <property type="project" value="UniProtKB-SubCell"/>
</dbReference>
<evidence type="ECO:0000256" key="1">
    <source>
        <dbReference type="ARBA" id="ARBA00004141"/>
    </source>
</evidence>
<evidence type="ECO:0000256" key="4">
    <source>
        <dbReference type="ARBA" id="ARBA00023136"/>
    </source>
</evidence>
<feature type="transmembrane region" description="Helical" evidence="5">
    <location>
        <begin position="90"/>
        <end position="108"/>
    </location>
</feature>
<accession>A0A7L4YQB0</accession>
<gene>
    <name evidence="6" type="ORF">EK0264_13550</name>
</gene>